<dbReference type="InterPro" id="IPR001841">
    <property type="entry name" value="Znf_RING"/>
</dbReference>
<dbReference type="InterPro" id="IPR045790">
    <property type="entry name" value="RNF180_C"/>
</dbReference>
<dbReference type="PROSITE" id="PS50878">
    <property type="entry name" value="RT_POL"/>
    <property type="match status" value="1"/>
</dbReference>
<dbReference type="EMBL" id="RHFK02000013">
    <property type="protein sequence ID" value="TWW66937.1"/>
    <property type="molecule type" value="Genomic_DNA"/>
</dbReference>
<accession>A0A5C6NMQ6</accession>
<dbReference type="Pfam" id="PF00078">
    <property type="entry name" value="RVT_1"/>
    <property type="match status" value="1"/>
</dbReference>
<keyword evidence="5" id="KW-0175">Coiled coil</keyword>
<dbReference type="Pfam" id="PF19332">
    <property type="entry name" value="RNF180_C"/>
    <property type="match status" value="1"/>
</dbReference>
<dbReference type="CDD" id="cd16554">
    <property type="entry name" value="RING-HC_RNF180"/>
    <property type="match status" value="1"/>
</dbReference>
<sequence length="1269" mass="142246">MFRCRRCRKGILDSESLLEAQWTVGKLNCHNCSARLGGFNFIHHFECPCGRDAAIHLNKSRVDPEHKKCFLTVQPRLMKPRTEQNNFLTLESQTEEPELNQTRLENLCLTRAISHRSPAVTSNLGSENSGLFSSSPLCYVCKQRQHSKGNVAIIRPSCLCSVGPAHTPSTWLMSAETDESSHMSKPRVLQQHDDDACEPSVGSCSLISARRNSTPHQQLQQTLDDMSSVEPSAVREDVHGPLLPHRASSVSDILTEGEEQVTKLSKREKNHLKSLRRKQRKKERWLLRQLEKAEDLLQNREEENEDKDGLTCAVCLDIYISPHICQPCGHCFCEPCLRTIANDRPRNTPCPLCRTLISNTNSNRELDQMAQTFFPKVYCTRKQNFERASCAKWPLPSSRKSFCTFWRTWNVTSLVGKEPELVHEVEKFQLDIVGLTSTHGKGSGTSLLERGWTLYHSGVADVYPVDERVASLRLRVGGRILTVVCAYGPNSSSAYPPFLESLEGVLESAPSGGSLVLLGDFNAHVGNDSVTWRDIKASMCTWHQDALGRRSMIDFVVVSSDLRSHVLDTRVKRGAELSTDHHLVVSVGSDESPVRRSFNSHLRESFDHVPGEAGDIESEWTMFRASIVEAADRCCGRKVVGACRGGNARTRCVTPAVRDAVKLKKESYRALLACGTPEAADGLGHGEFGEAMENDFRTASKRFWTTIRRLRRGKQCTVNTVYSGDGVLLTSTRDVVDRWKEYFEDLLNPTNTPSSGEVGPGDLEMGSRISGAEVAEVVKKLLGGKAPGVDEIRPESLKALDVVGLSWLTRLCNIAWTSGAVPLDWQTGVVVPLFKKGDRRVCSNYRGITLPGKVYSGVLERRVRRIVEPRIQEEQCGFRPGRGTVDQLYTLSRVFEGAWEFAQPVHMCFVDLEKAFDRVPRGVLWGVLREYGVSGPLIRAVRSLYDRCQSLVRIAGSKSNSFPVRVGLHQGCPLSPILFIIFMDRISRCSHGVEGIRFGDLRIASLLFADDVVLLASSARDLQLSLDRFAAACEAAGMRISTSKSEAMVLDRKKVECLLRVKEEILPQVEEFKYLGVLFTSEGRMEREIDRRIGAASTVMRTLHRSVVVKRELSRKAKLSIYRSIFVPTLTYGHELWVMTERTRSRVQAAEMSFLRRVAGLSLRDRVRSSAIQEELGVESLLLRVERSQMGWLGHLVRMPPGRLPGEVFRACPSGKRPPGRPRTRWRDYVSRLAWERLGVPPDELEEVAGEREVWASLLRLLPPRPDPG</sequence>
<dbReference type="InterPro" id="IPR018957">
    <property type="entry name" value="Znf_C3HC4_RING-type"/>
</dbReference>
<gene>
    <name evidence="8" type="ORF">D4764_20G0009690</name>
</gene>
<dbReference type="InterPro" id="IPR017907">
    <property type="entry name" value="Znf_RING_CS"/>
</dbReference>
<evidence type="ECO:0000259" key="7">
    <source>
        <dbReference type="PROSITE" id="PS50878"/>
    </source>
</evidence>
<keyword evidence="9" id="KW-1185">Reference proteome</keyword>
<keyword evidence="3" id="KW-0862">Zinc</keyword>
<dbReference type="PANTHER" id="PTHR47027">
    <property type="entry name" value="REVERSE TRANSCRIPTASE DOMAIN-CONTAINING PROTEIN"/>
    <property type="match status" value="1"/>
</dbReference>
<keyword evidence="2 4" id="KW-0863">Zinc-finger</keyword>
<proteinExistence type="predicted"/>
<evidence type="ECO:0000256" key="4">
    <source>
        <dbReference type="PROSITE-ProRule" id="PRU00175"/>
    </source>
</evidence>
<feature type="coiled-coil region" evidence="5">
    <location>
        <begin position="283"/>
        <end position="313"/>
    </location>
</feature>
<dbReference type="SMART" id="SM00184">
    <property type="entry name" value="RING"/>
    <property type="match status" value="1"/>
</dbReference>
<dbReference type="CDD" id="cd01650">
    <property type="entry name" value="RT_nLTR_like"/>
    <property type="match status" value="1"/>
</dbReference>
<evidence type="ECO:0000313" key="8">
    <source>
        <dbReference type="EMBL" id="TWW66937.1"/>
    </source>
</evidence>
<dbReference type="GO" id="GO:0003824">
    <property type="term" value="F:catalytic activity"/>
    <property type="evidence" value="ECO:0007669"/>
    <property type="project" value="InterPro"/>
</dbReference>
<dbReference type="AlphaFoldDB" id="A0A5C6NMQ6"/>
<dbReference type="PROSITE" id="PS00518">
    <property type="entry name" value="ZF_RING_1"/>
    <property type="match status" value="1"/>
</dbReference>
<dbReference type="Gene3D" id="3.30.40.10">
    <property type="entry name" value="Zinc/RING finger domain, C3HC4 (zinc finger)"/>
    <property type="match status" value="1"/>
</dbReference>
<dbReference type="Proteomes" id="UP000324091">
    <property type="component" value="Chromosome 20"/>
</dbReference>
<feature type="domain" description="RING-type" evidence="6">
    <location>
        <begin position="312"/>
        <end position="354"/>
    </location>
</feature>
<dbReference type="InterPro" id="IPR000477">
    <property type="entry name" value="RT_dom"/>
</dbReference>
<dbReference type="PROSITE" id="PS50089">
    <property type="entry name" value="ZF_RING_2"/>
    <property type="match status" value="1"/>
</dbReference>
<keyword evidence="1" id="KW-0479">Metal-binding</keyword>
<dbReference type="InterPro" id="IPR036691">
    <property type="entry name" value="Endo/exonu/phosph_ase_sf"/>
</dbReference>
<dbReference type="InterPro" id="IPR013083">
    <property type="entry name" value="Znf_RING/FYVE/PHD"/>
</dbReference>
<evidence type="ECO:0000313" key="9">
    <source>
        <dbReference type="Proteomes" id="UP000324091"/>
    </source>
</evidence>
<comment type="caution">
    <text evidence="8">The sequence shown here is derived from an EMBL/GenBank/DDBJ whole genome shotgun (WGS) entry which is preliminary data.</text>
</comment>
<dbReference type="Pfam" id="PF00097">
    <property type="entry name" value="zf-C3HC4"/>
    <property type="match status" value="1"/>
</dbReference>
<protein>
    <submittedName>
        <fullName evidence="8">E3 ubiquitin-protein ligase RNF180</fullName>
    </submittedName>
</protein>
<evidence type="ECO:0000256" key="3">
    <source>
        <dbReference type="ARBA" id="ARBA00022833"/>
    </source>
</evidence>
<organism evidence="8 9">
    <name type="scientific">Takifugu flavidus</name>
    <name type="common">sansaifugu</name>
    <dbReference type="NCBI Taxonomy" id="433684"/>
    <lineage>
        <taxon>Eukaryota</taxon>
        <taxon>Metazoa</taxon>
        <taxon>Chordata</taxon>
        <taxon>Craniata</taxon>
        <taxon>Vertebrata</taxon>
        <taxon>Euteleostomi</taxon>
        <taxon>Actinopterygii</taxon>
        <taxon>Neopterygii</taxon>
        <taxon>Teleostei</taxon>
        <taxon>Neoteleostei</taxon>
        <taxon>Acanthomorphata</taxon>
        <taxon>Eupercaria</taxon>
        <taxon>Tetraodontiformes</taxon>
        <taxon>Tetradontoidea</taxon>
        <taxon>Tetraodontidae</taxon>
        <taxon>Takifugu</taxon>
    </lineage>
</organism>
<dbReference type="Gene3D" id="3.60.10.10">
    <property type="entry name" value="Endonuclease/exonuclease/phosphatase"/>
    <property type="match status" value="1"/>
</dbReference>
<evidence type="ECO:0000256" key="1">
    <source>
        <dbReference type="ARBA" id="ARBA00022723"/>
    </source>
</evidence>
<evidence type="ECO:0000256" key="5">
    <source>
        <dbReference type="SAM" id="Coils"/>
    </source>
</evidence>
<evidence type="ECO:0000259" key="6">
    <source>
        <dbReference type="PROSITE" id="PS50089"/>
    </source>
</evidence>
<dbReference type="GO" id="GO:0008270">
    <property type="term" value="F:zinc ion binding"/>
    <property type="evidence" value="ECO:0007669"/>
    <property type="project" value="UniProtKB-KW"/>
</dbReference>
<dbReference type="SUPFAM" id="SSF56672">
    <property type="entry name" value="DNA/RNA polymerases"/>
    <property type="match status" value="1"/>
</dbReference>
<reference evidence="8 9" key="1">
    <citation type="submission" date="2019-04" db="EMBL/GenBank/DDBJ databases">
        <title>Chromosome genome assembly for Takifugu flavidus.</title>
        <authorList>
            <person name="Xiao S."/>
        </authorList>
    </citation>
    <scope>NUCLEOTIDE SEQUENCE [LARGE SCALE GENOMIC DNA]</scope>
    <source>
        <strain evidence="8">HTHZ2018</strain>
        <tissue evidence="8">Muscle</tissue>
    </source>
</reference>
<dbReference type="SUPFAM" id="SSF56219">
    <property type="entry name" value="DNase I-like"/>
    <property type="match status" value="1"/>
</dbReference>
<evidence type="ECO:0000256" key="2">
    <source>
        <dbReference type="ARBA" id="ARBA00022771"/>
    </source>
</evidence>
<dbReference type="InterPro" id="IPR043502">
    <property type="entry name" value="DNA/RNA_pol_sf"/>
</dbReference>
<dbReference type="PANTHER" id="PTHR47027:SF30">
    <property type="entry name" value="THAP-TYPE DOMAIN-CONTAINING PROTEIN"/>
    <property type="match status" value="1"/>
</dbReference>
<feature type="domain" description="Reverse transcriptase" evidence="7">
    <location>
        <begin position="814"/>
        <end position="1079"/>
    </location>
</feature>
<name>A0A5C6NMQ6_9TELE</name>
<dbReference type="SUPFAM" id="SSF57850">
    <property type="entry name" value="RING/U-box"/>
    <property type="match status" value="1"/>
</dbReference>